<sequence>MRDQMKLPDSVNALMNYVDGAGWTEHAEVVVQIMMSSVHPDIESSIATAACLPYHLRTRVAHFLTEILTGALDNEQRHAIFSWTQCWALASLDQ</sequence>
<evidence type="ECO:0000313" key="1">
    <source>
        <dbReference type="EMBL" id="MCS0628200.1"/>
    </source>
</evidence>
<evidence type="ECO:0000313" key="2">
    <source>
        <dbReference type="Proteomes" id="UP001165263"/>
    </source>
</evidence>
<dbReference type="EMBL" id="JANUHC010000001">
    <property type="protein sequence ID" value="MCS0628200.1"/>
    <property type="molecule type" value="Genomic_DNA"/>
</dbReference>
<organism evidence="1 2">
    <name type="scientific">Telluria mixta</name>
    <dbReference type="NCBI Taxonomy" id="34071"/>
    <lineage>
        <taxon>Bacteria</taxon>
        <taxon>Pseudomonadati</taxon>
        <taxon>Pseudomonadota</taxon>
        <taxon>Betaproteobacteria</taxon>
        <taxon>Burkholderiales</taxon>
        <taxon>Oxalobacteraceae</taxon>
        <taxon>Telluria group</taxon>
        <taxon>Telluria</taxon>
    </lineage>
</organism>
<dbReference type="RefSeq" id="WP_259447447.1">
    <property type="nucleotide sequence ID" value="NZ_CP119520.1"/>
</dbReference>
<accession>A0ABT2BSV7</accession>
<comment type="caution">
    <text evidence="1">The sequence shown here is derived from an EMBL/GenBank/DDBJ whole genome shotgun (WGS) entry which is preliminary data.</text>
</comment>
<protein>
    <submittedName>
        <fullName evidence="1">Uncharacterized protein</fullName>
    </submittedName>
</protein>
<keyword evidence="2" id="KW-1185">Reference proteome</keyword>
<proteinExistence type="predicted"/>
<reference evidence="1" key="1">
    <citation type="submission" date="2022-08" db="EMBL/GenBank/DDBJ databases">
        <title>Reclassification of Massilia species as members of the genera Telluria, Duganella, Pseudoduganella, Mokoshia gen. nov. and Zemynaea gen. nov. using orthogonal and non-orthogonal genome-based approaches.</title>
        <authorList>
            <person name="Bowman J.P."/>
        </authorList>
    </citation>
    <scope>NUCLEOTIDE SEQUENCE</scope>
    <source>
        <strain evidence="1">LMG 11547</strain>
    </source>
</reference>
<name>A0ABT2BSV7_9BURK</name>
<gene>
    <name evidence="1" type="ORF">NX786_02425</name>
</gene>
<dbReference type="Proteomes" id="UP001165263">
    <property type="component" value="Unassembled WGS sequence"/>
</dbReference>